<dbReference type="EMBL" id="FRAW01000003">
    <property type="protein sequence ID" value="SHK28899.1"/>
    <property type="molecule type" value="Genomic_DNA"/>
</dbReference>
<evidence type="ECO:0000313" key="2">
    <source>
        <dbReference type="Proteomes" id="UP000184275"/>
    </source>
</evidence>
<gene>
    <name evidence="1" type="ORF">SAMN05720469_103152</name>
</gene>
<name>A0A1M6R8U5_9BACT</name>
<sequence length="273" mass="31194">MRWEIEHPDVMRATADFVRAFASVPDPIVAVAEHSKTLEGRIAWVLFGSCLAQEIPLYLLQKVLEVLSRQYPDERLWTFPLPQEVEIRDLVRQAKKTYDWPLEESVPGIFWSVGNFVRRRSPLVGWATSTSYKGILRDLSEIFFMGKGAYQPKAIFALSRLFSAQPRGLAISRNKEPGDICPIPFSFGIRCWMGFLGPGKEIGFSQKEERQKRMLSATFCKALSPQDPHKVSHAFQFFWESSPSGWLCADFTEHCEKCPLAAFCPRSLKNEKN</sequence>
<dbReference type="AlphaFoldDB" id="A0A1M6R8U5"/>
<proteinExistence type="predicted"/>
<organism evidence="1 2">
    <name type="scientific">Fibrobacter intestinalis</name>
    <dbReference type="NCBI Taxonomy" id="28122"/>
    <lineage>
        <taxon>Bacteria</taxon>
        <taxon>Pseudomonadati</taxon>
        <taxon>Fibrobacterota</taxon>
        <taxon>Fibrobacteria</taxon>
        <taxon>Fibrobacterales</taxon>
        <taxon>Fibrobacteraceae</taxon>
        <taxon>Fibrobacter</taxon>
    </lineage>
</organism>
<accession>A0A1M6R8U5</accession>
<protein>
    <recommendedName>
        <fullName evidence="3">Iron-sulfur cluster loop</fullName>
    </recommendedName>
</protein>
<dbReference type="Proteomes" id="UP000184275">
    <property type="component" value="Unassembled WGS sequence"/>
</dbReference>
<keyword evidence="2" id="KW-1185">Reference proteome</keyword>
<evidence type="ECO:0008006" key="3">
    <source>
        <dbReference type="Google" id="ProtNLM"/>
    </source>
</evidence>
<reference evidence="2" key="1">
    <citation type="submission" date="2016-11" db="EMBL/GenBank/DDBJ databases">
        <authorList>
            <person name="Varghese N."/>
            <person name="Submissions S."/>
        </authorList>
    </citation>
    <scope>NUCLEOTIDE SEQUENCE [LARGE SCALE GENOMIC DNA]</scope>
    <source>
        <strain evidence="2">UWOS</strain>
    </source>
</reference>
<evidence type="ECO:0000313" key="1">
    <source>
        <dbReference type="EMBL" id="SHK28899.1"/>
    </source>
</evidence>
<dbReference type="RefSeq" id="WP_073302521.1">
    <property type="nucleotide sequence ID" value="NZ_FRAW01000003.1"/>
</dbReference>